<evidence type="ECO:0000256" key="1">
    <source>
        <dbReference type="ARBA" id="ARBA00004496"/>
    </source>
</evidence>
<dbReference type="SUPFAM" id="SSF55979">
    <property type="entry name" value="DNA clamp"/>
    <property type="match status" value="2"/>
</dbReference>
<dbReference type="InterPro" id="IPR046938">
    <property type="entry name" value="DNA_clamp_sf"/>
</dbReference>
<comment type="similarity">
    <text evidence="2">Belongs to the beta sliding clamp family.</text>
</comment>
<organism evidence="9">
    <name type="scientific">Siphoviridae sp. ctsBB38</name>
    <dbReference type="NCBI Taxonomy" id="2826482"/>
    <lineage>
        <taxon>Viruses</taxon>
        <taxon>Duplodnaviria</taxon>
        <taxon>Heunggongvirae</taxon>
        <taxon>Uroviricota</taxon>
        <taxon>Caudoviricetes</taxon>
    </lineage>
</organism>
<dbReference type="PANTHER" id="PTHR30478">
    <property type="entry name" value="DNA POLYMERASE III SUBUNIT BETA"/>
    <property type="match status" value="1"/>
</dbReference>
<evidence type="ECO:0000256" key="3">
    <source>
        <dbReference type="ARBA" id="ARBA00022490"/>
    </source>
</evidence>
<evidence type="ECO:0000256" key="8">
    <source>
        <dbReference type="ARBA" id="ARBA00023125"/>
    </source>
</evidence>
<reference evidence="9" key="1">
    <citation type="journal article" date="2021" name="Proc. Natl. Acad. Sci. U.S.A.">
        <title>A Catalog of Tens of Thousands of Viruses from Human Metagenomes Reveals Hidden Associations with Chronic Diseases.</title>
        <authorList>
            <person name="Tisza M.J."/>
            <person name="Buck C.B."/>
        </authorList>
    </citation>
    <scope>NUCLEOTIDE SEQUENCE</scope>
    <source>
        <strain evidence="9">CtsBB38</strain>
    </source>
</reference>
<keyword evidence="3" id="KW-0963">Cytoplasm</keyword>
<evidence type="ECO:0000256" key="4">
    <source>
        <dbReference type="ARBA" id="ARBA00022679"/>
    </source>
</evidence>
<keyword evidence="6" id="KW-0235">DNA replication</keyword>
<evidence type="ECO:0000256" key="7">
    <source>
        <dbReference type="ARBA" id="ARBA00022932"/>
    </source>
</evidence>
<dbReference type="GO" id="GO:0003887">
    <property type="term" value="F:DNA-directed DNA polymerase activity"/>
    <property type="evidence" value="ECO:0007669"/>
    <property type="project" value="UniProtKB-KW"/>
</dbReference>
<keyword evidence="8" id="KW-0238">DNA-binding</keyword>
<dbReference type="SMART" id="SM00480">
    <property type="entry name" value="POL3Bc"/>
    <property type="match status" value="1"/>
</dbReference>
<dbReference type="EMBL" id="BK014999">
    <property type="protein sequence ID" value="DAD86408.1"/>
    <property type="molecule type" value="Genomic_DNA"/>
</dbReference>
<dbReference type="PANTHER" id="PTHR30478:SF0">
    <property type="entry name" value="BETA SLIDING CLAMP"/>
    <property type="match status" value="1"/>
</dbReference>
<dbReference type="InterPro" id="IPR001001">
    <property type="entry name" value="DNA_polIII_beta"/>
</dbReference>
<evidence type="ECO:0000256" key="2">
    <source>
        <dbReference type="ARBA" id="ARBA00010752"/>
    </source>
</evidence>
<evidence type="ECO:0000256" key="5">
    <source>
        <dbReference type="ARBA" id="ARBA00022695"/>
    </source>
</evidence>
<comment type="subcellular location">
    <subcellularLocation>
        <location evidence="1">Cytoplasm</location>
    </subcellularLocation>
</comment>
<keyword evidence="5" id="KW-0548">Nucleotidyltransferase</keyword>
<sequence>MKVNTSILKNMLSSVSGCKPSKILEITNYYELDFSVDGLSLRATDGINFITVNYPTQCEEEMTVIVKADQFSKLINKTTKDMVTLKLTDNYLEVKGNGTYKVEIVSDEVYPTLGIDVDKEFNVTYTTLSNAITGGAKAKSNVPTDGVLFSYLVRDSEVITADAIKVYSTELDGKDLEDIELLIPPTLANLLLSIDVENIKFMVDEDCTTLRAEGQNVTITGALQEGADEYPDVIPLLNSGYPYTCEVDVKEVLQALDRLDLFIGLYDKGIIDLVFSDVNMTIATSSKSVEVVPYTKGIDLPDPFVISVNSGYLKDLFSAVDEPNVKIEFGTEETIKLCTKDSIMLLATADEE</sequence>
<keyword evidence="4" id="KW-0808">Transferase</keyword>
<dbReference type="GO" id="GO:0003677">
    <property type="term" value="F:DNA binding"/>
    <property type="evidence" value="ECO:0007669"/>
    <property type="project" value="UniProtKB-KW"/>
</dbReference>
<protein>
    <submittedName>
        <fullName evidence="9">Beta clamp protein</fullName>
    </submittedName>
</protein>
<evidence type="ECO:0000256" key="6">
    <source>
        <dbReference type="ARBA" id="ARBA00022705"/>
    </source>
</evidence>
<dbReference type="Gene3D" id="3.10.150.10">
    <property type="entry name" value="DNA Polymerase III, subunit A, domain 2"/>
    <property type="match status" value="1"/>
</dbReference>
<proteinExistence type="inferred from homology"/>
<dbReference type="Gene3D" id="3.70.10.10">
    <property type="match status" value="1"/>
</dbReference>
<dbReference type="GO" id="GO:0006271">
    <property type="term" value="P:DNA strand elongation involved in DNA replication"/>
    <property type="evidence" value="ECO:0007669"/>
    <property type="project" value="TreeGrafter"/>
</dbReference>
<name>A0A8S5MW83_9CAUD</name>
<evidence type="ECO:0000313" key="9">
    <source>
        <dbReference type="EMBL" id="DAD86408.1"/>
    </source>
</evidence>
<dbReference type="GO" id="GO:0009360">
    <property type="term" value="C:DNA polymerase III complex"/>
    <property type="evidence" value="ECO:0007669"/>
    <property type="project" value="InterPro"/>
</dbReference>
<keyword evidence="7" id="KW-0239">DNA-directed DNA polymerase</keyword>
<accession>A0A8S5MW83</accession>